<dbReference type="OrthoDB" id="5464673at2"/>
<feature type="coiled-coil region" evidence="1">
    <location>
        <begin position="435"/>
        <end position="489"/>
    </location>
</feature>
<reference evidence="4 5" key="1">
    <citation type="submission" date="2019-07" db="EMBL/GenBank/DDBJ databases">
        <title>Whole genome shotgun sequence of Chitinophaga cymbidii NBRC 109752.</title>
        <authorList>
            <person name="Hosoyama A."/>
            <person name="Uohara A."/>
            <person name="Ohji S."/>
            <person name="Ichikawa N."/>
        </authorList>
    </citation>
    <scope>NUCLEOTIDE SEQUENCE [LARGE SCALE GENOMIC DNA]</scope>
    <source>
        <strain evidence="4 5">NBRC 109752</strain>
    </source>
</reference>
<sequence length="1284" mass="146071">MKKWLSITLLILFVTRVTAQRTHSHKVSFSDLKGFSGYVTFETFYEGFATVVKGRKAHLVLTRYNTSAENLAVLYKAGIDLRGYPSSAYTPERYSFDVSFNAQLIHAAAGAAVIVNNTKNKLSLSQSGTDFTTIEFGQPVADRVNKWQRENNRSAWEEAGNIRNTEVTALYVTDLKNEIDRLLGEHARNKSRFKQLLDQAKAAAGKYNFEAAESYLAKAADMKTGASDEQKALDAAKSFVKEKKAAQQKEEEKKKKEEEEKKKKEEEEKKKKEEEEKKKKEEEEKKATEKETETEAAKTAGGGSGSGGGGKEKKDEKKTTSTKTKEKSGSSEKKTVYIPKTSKQLYDELKTMTDRNPGMLNNPTIRQQLRGYKIMADREDYNNTLSRAGAFNPSNYSPGTYSKVMGQIASTNYRMDVAANTVGAITDMATGVVNSIIAEKNRKDAQQRAERERERRADEQRRADIRAHREQVEKERYSYEEKVEKALKKDYKLAYTVNDKYIYFNTEKAEFDRSSLNWTFEKVSASLGIASKVYIIEKDKLLGLAGDNGAVIYPPQFEGIAVYTEKGWRPRFLINMKDKWGELRFDGEQEEDVKHDGIWYLANRTKLMRDGDQWTLKTFYTGDQPSTTTSFTTDELSDHFTGGLIPVLSKPAKGVTQTSGYSAPEGLLMTTDGKFYNLTDNQNGQGIVLKYWNTTSSVKDPDLSGKLFRIGNTWYDRLYNKKTKAVTIRQLPEKFAVPVCETQYDKKERERFTKWGMLNQDGKLIIPIDHDYLTPFDQGVASSDKGAYNTEGKLILDARGKYNYVSTFSKGYAFFYNGKLALREDGFMNRSDAKWKQLKDVPVAGVLDVHGREIYAVKTMSEYDNIYHILAKNAPDREMALYWYHRLPDAVKTGSYKYKFMVEEMGNIYFQMKNYDKALEYYIISARQNWSSYFESSRWYSSFADYRTKYQDLTERIGDFYMYRLPDSMYVLNAMYWYEASGKRGGLRAMVKLAEANAFSNYPIALKANLSRIRKMAPKHKYVHHYVQGLVHLQKKSFKKAKSAFLKSAKKKDYYAPEYMLGLMYSSGKYGETPDTALAVEWLKKAGEHNSALAHLEYGKILLARHDLEQAEVYLNKAAAADRYEAYDCLGRLFEEKYPDMPLKDNRLAVSNYEKGAKWGVASAKERLLAVISAMADTKDTTAGKPAQPSVSASFPGGNKAFIAYVSEKMNTSPLFSDNQRNRQVNVSFIVSREGKVIGVEVQNTNDREVTAEIIRVFTSSPEWKPAVQNGRPVNVQMSQVLAI</sequence>
<accession>A0A512RPG9</accession>
<dbReference type="SMART" id="SM00671">
    <property type="entry name" value="SEL1"/>
    <property type="match status" value="4"/>
</dbReference>
<feature type="compositionally biased region" description="Basic and acidic residues" evidence="2">
    <location>
        <begin position="310"/>
        <end position="335"/>
    </location>
</feature>
<evidence type="ECO:0000313" key="4">
    <source>
        <dbReference type="EMBL" id="GEP97598.1"/>
    </source>
</evidence>
<dbReference type="InterPro" id="IPR032774">
    <property type="entry name" value="WG_beta_rep"/>
</dbReference>
<dbReference type="SUPFAM" id="SSF81901">
    <property type="entry name" value="HCP-like"/>
    <property type="match status" value="1"/>
</dbReference>
<evidence type="ECO:0008006" key="6">
    <source>
        <dbReference type="Google" id="ProtNLM"/>
    </source>
</evidence>
<feature type="signal peptide" evidence="3">
    <location>
        <begin position="1"/>
        <end position="19"/>
    </location>
</feature>
<dbReference type="Gene3D" id="3.30.1150.10">
    <property type="match status" value="1"/>
</dbReference>
<feature type="compositionally biased region" description="Gly residues" evidence="2">
    <location>
        <begin position="300"/>
        <end position="309"/>
    </location>
</feature>
<keyword evidence="5" id="KW-1185">Reference proteome</keyword>
<proteinExistence type="predicted"/>
<evidence type="ECO:0000256" key="2">
    <source>
        <dbReference type="SAM" id="MobiDB-lite"/>
    </source>
</evidence>
<comment type="caution">
    <text evidence="4">The sequence shown here is derived from an EMBL/GenBank/DDBJ whole genome shotgun (WGS) entry which is preliminary data.</text>
</comment>
<feature type="region of interest" description="Disordered" evidence="2">
    <location>
        <begin position="246"/>
        <end position="335"/>
    </location>
</feature>
<organism evidence="4 5">
    <name type="scientific">Chitinophaga cymbidii</name>
    <dbReference type="NCBI Taxonomy" id="1096750"/>
    <lineage>
        <taxon>Bacteria</taxon>
        <taxon>Pseudomonadati</taxon>
        <taxon>Bacteroidota</taxon>
        <taxon>Chitinophagia</taxon>
        <taxon>Chitinophagales</taxon>
        <taxon>Chitinophagaceae</taxon>
        <taxon>Chitinophaga</taxon>
    </lineage>
</organism>
<name>A0A512RPG9_9BACT</name>
<dbReference type="InterPro" id="IPR006597">
    <property type="entry name" value="Sel1-like"/>
</dbReference>
<evidence type="ECO:0000256" key="3">
    <source>
        <dbReference type="SAM" id="SignalP"/>
    </source>
</evidence>
<protein>
    <recommendedName>
        <fullName evidence="6">TonB C-terminal domain-containing protein</fullName>
    </recommendedName>
</protein>
<feature type="chain" id="PRO_5022204691" description="TonB C-terminal domain-containing protein" evidence="3">
    <location>
        <begin position="20"/>
        <end position="1284"/>
    </location>
</feature>
<feature type="compositionally biased region" description="Basic and acidic residues" evidence="2">
    <location>
        <begin position="246"/>
        <end position="296"/>
    </location>
</feature>
<evidence type="ECO:0000313" key="5">
    <source>
        <dbReference type="Proteomes" id="UP000321436"/>
    </source>
</evidence>
<dbReference type="Gene3D" id="1.25.40.10">
    <property type="entry name" value="Tetratricopeptide repeat domain"/>
    <property type="match status" value="1"/>
</dbReference>
<dbReference type="EMBL" id="BKAU01000005">
    <property type="protein sequence ID" value="GEP97598.1"/>
    <property type="molecule type" value="Genomic_DNA"/>
</dbReference>
<dbReference type="SUPFAM" id="SSF74653">
    <property type="entry name" value="TolA/TonB C-terminal domain"/>
    <property type="match status" value="1"/>
</dbReference>
<dbReference type="Proteomes" id="UP000321436">
    <property type="component" value="Unassembled WGS sequence"/>
</dbReference>
<keyword evidence="1" id="KW-0175">Coiled coil</keyword>
<gene>
    <name evidence="4" type="ORF">CCY01nite_38580</name>
</gene>
<dbReference type="InterPro" id="IPR011990">
    <property type="entry name" value="TPR-like_helical_dom_sf"/>
</dbReference>
<evidence type="ECO:0000256" key="1">
    <source>
        <dbReference type="SAM" id="Coils"/>
    </source>
</evidence>
<keyword evidence="3" id="KW-0732">Signal</keyword>
<dbReference type="Pfam" id="PF14903">
    <property type="entry name" value="WG_beta_rep"/>
    <property type="match status" value="2"/>
</dbReference>
<dbReference type="RefSeq" id="WP_146865340.1">
    <property type="nucleotide sequence ID" value="NZ_BKAU01000005.1"/>
</dbReference>